<protein>
    <submittedName>
        <fullName evidence="1">Uncharacterized protein</fullName>
    </submittedName>
</protein>
<name>A0A2P6S013_ROSCH</name>
<accession>A0A2P6S013</accession>
<sequence>MKVPKSPYKVTPAVKSLQQKSNSLFSYELQEIVHAKAEVLDLQDDFS</sequence>
<dbReference type="Gramene" id="PRQ52027">
    <property type="protein sequence ID" value="PRQ52027"/>
    <property type="gene ID" value="RchiOBHm_Chr2g0151051"/>
</dbReference>
<keyword evidence="2" id="KW-1185">Reference proteome</keyword>
<dbReference type="AlphaFoldDB" id="A0A2P6S013"/>
<gene>
    <name evidence="1" type="ORF">RchiOBHm_Chr2g0151051</name>
</gene>
<organism evidence="1 2">
    <name type="scientific">Rosa chinensis</name>
    <name type="common">China rose</name>
    <dbReference type="NCBI Taxonomy" id="74649"/>
    <lineage>
        <taxon>Eukaryota</taxon>
        <taxon>Viridiplantae</taxon>
        <taxon>Streptophyta</taxon>
        <taxon>Embryophyta</taxon>
        <taxon>Tracheophyta</taxon>
        <taxon>Spermatophyta</taxon>
        <taxon>Magnoliopsida</taxon>
        <taxon>eudicotyledons</taxon>
        <taxon>Gunneridae</taxon>
        <taxon>Pentapetalae</taxon>
        <taxon>rosids</taxon>
        <taxon>fabids</taxon>
        <taxon>Rosales</taxon>
        <taxon>Rosaceae</taxon>
        <taxon>Rosoideae</taxon>
        <taxon>Rosoideae incertae sedis</taxon>
        <taxon>Rosa</taxon>
    </lineage>
</organism>
<evidence type="ECO:0000313" key="2">
    <source>
        <dbReference type="Proteomes" id="UP000238479"/>
    </source>
</evidence>
<reference evidence="1 2" key="1">
    <citation type="journal article" date="2018" name="Nat. Genet.">
        <title>The Rosa genome provides new insights in the design of modern roses.</title>
        <authorList>
            <person name="Bendahmane M."/>
        </authorList>
    </citation>
    <scope>NUCLEOTIDE SEQUENCE [LARGE SCALE GENOMIC DNA]</scope>
    <source>
        <strain evidence="2">cv. Old Blush</strain>
    </source>
</reference>
<evidence type="ECO:0000313" key="1">
    <source>
        <dbReference type="EMBL" id="PRQ52027.1"/>
    </source>
</evidence>
<proteinExistence type="predicted"/>
<comment type="caution">
    <text evidence="1">The sequence shown here is derived from an EMBL/GenBank/DDBJ whole genome shotgun (WGS) entry which is preliminary data.</text>
</comment>
<dbReference type="Proteomes" id="UP000238479">
    <property type="component" value="Chromosome 2"/>
</dbReference>
<dbReference type="EMBL" id="PDCK01000040">
    <property type="protein sequence ID" value="PRQ52027.1"/>
    <property type="molecule type" value="Genomic_DNA"/>
</dbReference>